<comment type="caution">
    <text evidence="1">The sequence shown here is derived from an EMBL/GenBank/DDBJ whole genome shotgun (WGS) entry which is preliminary data.</text>
</comment>
<reference evidence="2" key="1">
    <citation type="journal article" date="2019" name="Int. J. Syst. Evol. Microbiol.">
        <title>The Global Catalogue of Microorganisms (GCM) 10K type strain sequencing project: providing services to taxonomists for standard genome sequencing and annotation.</title>
        <authorList>
            <consortium name="The Broad Institute Genomics Platform"/>
            <consortium name="The Broad Institute Genome Sequencing Center for Infectious Disease"/>
            <person name="Wu L."/>
            <person name="Ma J."/>
        </authorList>
    </citation>
    <scope>NUCLEOTIDE SEQUENCE [LARGE SCALE GENOMIC DNA]</scope>
    <source>
        <strain evidence="2">JCM 17388</strain>
    </source>
</reference>
<evidence type="ECO:0000313" key="2">
    <source>
        <dbReference type="Proteomes" id="UP001501251"/>
    </source>
</evidence>
<sequence length="52" mass="5794">MRDDNSRSGGLVDLEGLSLEKLTEVDETWLRRMLEPLLLETAEPTAGFTSSI</sequence>
<protein>
    <recommendedName>
        <fullName evidence="3">FXSXX-COOH protein</fullName>
    </recommendedName>
</protein>
<evidence type="ECO:0000313" key="1">
    <source>
        <dbReference type="EMBL" id="GAA4207390.1"/>
    </source>
</evidence>
<gene>
    <name evidence="1" type="ORF">GCM10022252_70980</name>
</gene>
<proteinExistence type="predicted"/>
<keyword evidence="2" id="KW-1185">Reference proteome</keyword>
<accession>A0ABP8BI01</accession>
<dbReference type="Proteomes" id="UP001501251">
    <property type="component" value="Unassembled WGS sequence"/>
</dbReference>
<name>A0ABP8BI01_9ACTN</name>
<organism evidence="1 2">
    <name type="scientific">Streptosporangium oxazolinicum</name>
    <dbReference type="NCBI Taxonomy" id="909287"/>
    <lineage>
        <taxon>Bacteria</taxon>
        <taxon>Bacillati</taxon>
        <taxon>Actinomycetota</taxon>
        <taxon>Actinomycetes</taxon>
        <taxon>Streptosporangiales</taxon>
        <taxon>Streptosporangiaceae</taxon>
        <taxon>Streptosporangium</taxon>
    </lineage>
</organism>
<evidence type="ECO:0008006" key="3">
    <source>
        <dbReference type="Google" id="ProtNLM"/>
    </source>
</evidence>
<dbReference type="RefSeq" id="WP_344922664.1">
    <property type="nucleotide sequence ID" value="NZ_BAABAQ010000017.1"/>
</dbReference>
<dbReference type="EMBL" id="BAABAQ010000017">
    <property type="protein sequence ID" value="GAA4207390.1"/>
    <property type="molecule type" value="Genomic_DNA"/>
</dbReference>